<evidence type="ECO:0000256" key="5">
    <source>
        <dbReference type="SAM" id="MobiDB-lite"/>
    </source>
</evidence>
<dbReference type="EMBL" id="SWKU01000019">
    <property type="protein sequence ID" value="KAF2998582.1"/>
    <property type="molecule type" value="Genomic_DNA"/>
</dbReference>
<feature type="region of interest" description="Disordered" evidence="5">
    <location>
        <begin position="73"/>
        <end position="96"/>
    </location>
</feature>
<keyword evidence="8" id="KW-1185">Reference proteome</keyword>
<sequence>MSERPSQCVRNDECGSSSPKRKKARQKYAPKACVSCRRSKLKCSGDNPCQRCRDSGKRCFFSEDQTAAEALQNLSRPSLSQQPSTSNSTSTSNASNLARRNLVPSHENAEQRLTDANALGLSMEARMARIESMMDALLQERTMFTSPHRSVERDESCNDMGMSLSIPMPMPHLMHPPTSLSSQASPPVPHSQDAIDPSLDTEMSSLRVGSQTLAFPVQHLYEKYVDCFFRQLQMFHPCVDEELFWTRSARMLSAPEVLPNDVCFLGLNYMIFAMYIAVIGGTRSYESKPAGWHWLQLADDVVGQRQFYGQGDVSLAQYLVLKAVYYMLVDQPGLAYNTIGLASRYALQQGLNRQSTLLKLSMQEDMQDAQHQSEKHTSTDAFLGYMVYWSRFAGSLWDSLLTAHVSPEVLAERVNTFQAAVIDFFDNTFVNSSLESSSPHLHQYVEISFDNLQLVAQRATATTRQFGAAAAQLSARLATQTLAHVQRFETDTNAVVVNVLQYHTTPSLTISLLLLCSLLVSDLGHLGLPLDTWIPYVQQSFDAIINLLSDRSQDSILARRVLRDFGRIIPVILAILSKWATETLLLQSIPDWSLVQDVIPPNVAELLPYREQPPNIGDMPTLYRDAWMTHGGHMDSDGGVQTPRSSVLWV</sequence>
<dbReference type="GO" id="GO:0000435">
    <property type="term" value="P:positive regulation of transcription from RNA polymerase II promoter by galactose"/>
    <property type="evidence" value="ECO:0007669"/>
    <property type="project" value="TreeGrafter"/>
</dbReference>
<evidence type="ECO:0000256" key="2">
    <source>
        <dbReference type="ARBA" id="ARBA00023125"/>
    </source>
</evidence>
<dbReference type="CDD" id="cd00067">
    <property type="entry name" value="GAL4"/>
    <property type="match status" value="1"/>
</dbReference>
<dbReference type="PANTHER" id="PTHR47424">
    <property type="entry name" value="REGULATORY PROTEIN GAL4"/>
    <property type="match status" value="1"/>
</dbReference>
<keyword evidence="4" id="KW-0539">Nucleus</keyword>
<evidence type="ECO:0000256" key="1">
    <source>
        <dbReference type="ARBA" id="ARBA00023015"/>
    </source>
</evidence>
<dbReference type="PROSITE" id="PS50048">
    <property type="entry name" value="ZN2_CY6_FUNGAL_2"/>
    <property type="match status" value="1"/>
</dbReference>
<feature type="compositionally biased region" description="Basic residues" evidence="5">
    <location>
        <begin position="19"/>
        <end position="28"/>
    </location>
</feature>
<dbReference type="InterPro" id="IPR036864">
    <property type="entry name" value="Zn2-C6_fun-type_DNA-bd_sf"/>
</dbReference>
<accession>A0A9P4T9D4</accession>
<dbReference type="GO" id="GO:0000978">
    <property type="term" value="F:RNA polymerase II cis-regulatory region sequence-specific DNA binding"/>
    <property type="evidence" value="ECO:0007669"/>
    <property type="project" value="TreeGrafter"/>
</dbReference>
<dbReference type="SMART" id="SM00066">
    <property type="entry name" value="GAL4"/>
    <property type="match status" value="1"/>
</dbReference>
<name>A0A9P4T9D4_CURKU</name>
<evidence type="ECO:0000259" key="6">
    <source>
        <dbReference type="PROSITE" id="PS50048"/>
    </source>
</evidence>
<dbReference type="InterPro" id="IPR051127">
    <property type="entry name" value="Fungal_SecMet_Regulators"/>
</dbReference>
<dbReference type="SUPFAM" id="SSF57701">
    <property type="entry name" value="Zn2/Cys6 DNA-binding domain"/>
    <property type="match status" value="1"/>
</dbReference>
<dbReference type="GO" id="GO:0005634">
    <property type="term" value="C:nucleus"/>
    <property type="evidence" value="ECO:0007669"/>
    <property type="project" value="TreeGrafter"/>
</dbReference>
<dbReference type="Pfam" id="PF00172">
    <property type="entry name" value="Zn_clus"/>
    <property type="match status" value="1"/>
</dbReference>
<dbReference type="GO" id="GO:0008270">
    <property type="term" value="F:zinc ion binding"/>
    <property type="evidence" value="ECO:0007669"/>
    <property type="project" value="InterPro"/>
</dbReference>
<dbReference type="CDD" id="cd12148">
    <property type="entry name" value="fungal_TF_MHR"/>
    <property type="match status" value="1"/>
</dbReference>
<dbReference type="GO" id="GO:0000981">
    <property type="term" value="F:DNA-binding transcription factor activity, RNA polymerase II-specific"/>
    <property type="evidence" value="ECO:0007669"/>
    <property type="project" value="InterPro"/>
</dbReference>
<proteinExistence type="predicted"/>
<keyword evidence="3" id="KW-0804">Transcription</keyword>
<comment type="caution">
    <text evidence="7">The sequence shown here is derived from an EMBL/GenBank/DDBJ whole genome shotgun (WGS) entry which is preliminary data.</text>
</comment>
<feature type="compositionally biased region" description="Low complexity" evidence="5">
    <location>
        <begin position="77"/>
        <end position="96"/>
    </location>
</feature>
<dbReference type="PROSITE" id="PS00463">
    <property type="entry name" value="ZN2_CY6_FUNGAL_1"/>
    <property type="match status" value="1"/>
</dbReference>
<organism evidence="7 8">
    <name type="scientific">Curvularia kusanoi</name>
    <name type="common">Cochliobolus kusanoi</name>
    <dbReference type="NCBI Taxonomy" id="90978"/>
    <lineage>
        <taxon>Eukaryota</taxon>
        <taxon>Fungi</taxon>
        <taxon>Dikarya</taxon>
        <taxon>Ascomycota</taxon>
        <taxon>Pezizomycotina</taxon>
        <taxon>Dothideomycetes</taxon>
        <taxon>Pleosporomycetidae</taxon>
        <taxon>Pleosporales</taxon>
        <taxon>Pleosporineae</taxon>
        <taxon>Pleosporaceae</taxon>
        <taxon>Curvularia</taxon>
    </lineage>
</organism>
<feature type="domain" description="Zn(2)-C6 fungal-type" evidence="6">
    <location>
        <begin position="32"/>
        <end position="61"/>
    </location>
</feature>
<dbReference type="PANTHER" id="PTHR47424:SF3">
    <property type="entry name" value="REGULATORY PROTEIN GAL4"/>
    <property type="match status" value="1"/>
</dbReference>
<dbReference type="InterPro" id="IPR001138">
    <property type="entry name" value="Zn2Cys6_DnaBD"/>
</dbReference>
<reference evidence="7" key="1">
    <citation type="submission" date="2019-04" db="EMBL/GenBank/DDBJ databases">
        <title>Sequencing of skin fungus with MAO and IRED activity.</title>
        <authorList>
            <person name="Marsaioli A.J."/>
            <person name="Bonatto J.M.C."/>
            <person name="Reis Junior O."/>
        </authorList>
    </citation>
    <scope>NUCLEOTIDE SEQUENCE</scope>
    <source>
        <strain evidence="7">30M1</strain>
    </source>
</reference>
<evidence type="ECO:0000313" key="7">
    <source>
        <dbReference type="EMBL" id="KAF2998582.1"/>
    </source>
</evidence>
<dbReference type="AlphaFoldDB" id="A0A9P4T9D4"/>
<keyword evidence="2" id="KW-0238">DNA-binding</keyword>
<feature type="compositionally biased region" description="Polar residues" evidence="5">
    <location>
        <begin position="1"/>
        <end position="18"/>
    </location>
</feature>
<feature type="region of interest" description="Disordered" evidence="5">
    <location>
        <begin position="1"/>
        <end position="28"/>
    </location>
</feature>
<protein>
    <recommendedName>
        <fullName evidence="6">Zn(2)-C6 fungal-type domain-containing protein</fullName>
    </recommendedName>
</protein>
<evidence type="ECO:0000313" key="8">
    <source>
        <dbReference type="Proteomes" id="UP000801428"/>
    </source>
</evidence>
<dbReference type="OrthoDB" id="3266505at2759"/>
<gene>
    <name evidence="7" type="ORF">E8E13_006361</name>
</gene>
<keyword evidence="1" id="KW-0805">Transcription regulation</keyword>
<dbReference type="Gene3D" id="4.10.240.10">
    <property type="entry name" value="Zn(2)-C6 fungal-type DNA-binding domain"/>
    <property type="match status" value="1"/>
</dbReference>
<evidence type="ECO:0000256" key="4">
    <source>
        <dbReference type="ARBA" id="ARBA00023242"/>
    </source>
</evidence>
<evidence type="ECO:0000256" key="3">
    <source>
        <dbReference type="ARBA" id="ARBA00023163"/>
    </source>
</evidence>
<dbReference type="Proteomes" id="UP000801428">
    <property type="component" value="Unassembled WGS sequence"/>
</dbReference>